<accession>A0ABT9GX14</accession>
<protein>
    <recommendedName>
        <fullName evidence="3">Helix-turn-helix domain-containing protein</fullName>
    </recommendedName>
</protein>
<dbReference type="EMBL" id="JAUZVZ010000006">
    <property type="protein sequence ID" value="MDP4535590.1"/>
    <property type="molecule type" value="Genomic_DNA"/>
</dbReference>
<gene>
    <name evidence="1" type="ORF">Q3O60_05275</name>
</gene>
<evidence type="ECO:0000313" key="2">
    <source>
        <dbReference type="Proteomes" id="UP001231616"/>
    </source>
</evidence>
<keyword evidence="2" id="KW-1185">Reference proteome</keyword>
<evidence type="ECO:0008006" key="3">
    <source>
        <dbReference type="Google" id="ProtNLM"/>
    </source>
</evidence>
<proteinExistence type="predicted"/>
<reference evidence="1 2" key="1">
    <citation type="submission" date="2023-08" db="EMBL/GenBank/DDBJ databases">
        <authorList>
            <person name="Joshi A."/>
            <person name="Thite S."/>
        </authorList>
    </citation>
    <scope>NUCLEOTIDE SEQUENCE [LARGE SCALE GENOMIC DNA]</scope>
    <source>
        <strain evidence="1 2">AC40</strain>
    </source>
</reference>
<name>A0ABT9GX14_9GAMM</name>
<organism evidence="1 2">
    <name type="scientific">Alkalimonas collagenimarina</name>
    <dbReference type="NCBI Taxonomy" id="400390"/>
    <lineage>
        <taxon>Bacteria</taxon>
        <taxon>Pseudomonadati</taxon>
        <taxon>Pseudomonadota</taxon>
        <taxon>Gammaproteobacteria</taxon>
        <taxon>Alkalimonas</taxon>
    </lineage>
</organism>
<dbReference type="Proteomes" id="UP001231616">
    <property type="component" value="Unassembled WGS sequence"/>
</dbReference>
<dbReference type="SUPFAM" id="SSF46955">
    <property type="entry name" value="Putative DNA-binding domain"/>
    <property type="match status" value="1"/>
</dbReference>
<sequence>MTNEKYLTISQASAYTGLSHRTIQCYDATSKLPSIKGDSGVRQISVGDLKTYAKTTSNGKKDGLTGILLEILALLPSTSIAALAQKQALRERTEERH</sequence>
<evidence type="ECO:0000313" key="1">
    <source>
        <dbReference type="EMBL" id="MDP4535590.1"/>
    </source>
</evidence>
<dbReference type="InterPro" id="IPR009061">
    <property type="entry name" value="DNA-bd_dom_put_sf"/>
</dbReference>
<dbReference type="RefSeq" id="WP_305892858.1">
    <property type="nucleotide sequence ID" value="NZ_JAUZVZ010000006.1"/>
</dbReference>
<comment type="caution">
    <text evidence="1">The sequence shown here is derived from an EMBL/GenBank/DDBJ whole genome shotgun (WGS) entry which is preliminary data.</text>
</comment>
<dbReference type="Gene3D" id="1.10.1660.10">
    <property type="match status" value="1"/>
</dbReference>